<dbReference type="Gene3D" id="1.10.1740.10">
    <property type="match status" value="1"/>
</dbReference>
<name>A0A9D1LTB0_9FIRM</name>
<dbReference type="InterPro" id="IPR036388">
    <property type="entry name" value="WH-like_DNA-bd_sf"/>
</dbReference>
<proteinExistence type="inferred from homology"/>
<gene>
    <name evidence="9" type="ORF">IAC59_09825</name>
</gene>
<sequence>MDEFERLLAPNRAALERFVRYRVPGRADADDVIQETLIAAYRAFDSLRDPASFKPWLMSIARNKARDWFRNRARELALPLDALSERVLTDGRLGPSYATAVSDTLERLGGRDQQILYLYYFRNLPQADIARRLGIPPGTVKSRLHTARRNFRDAYPRAEREPKGVNDMDANIKQLPSVLPEYTITQLNEPPFETVWEELMGWFLVPRLGERLSWGMYDLPDRRMTSRFDLCVTGPAEVHGIEGVEITAREASVTDPSDALEHTFVAQLTDTHCRYLATTFIERGVRRYVTFLDGDAFMPNWGFGEDNCGNETHLHARGDIIRRGDVVTSVDKPFLLDIVGRYRVDICGRSYDTVCVMDIDTYNPGVASEQFIDRNGRTVLWRRYNRDDWAIERYGRRWSEQLPDSPRLTVNGATYIEWYECITDYAL</sequence>
<keyword evidence="2 6" id="KW-0805">Transcription regulation</keyword>
<feature type="domain" description="RNA polymerase sigma factor 70 region 4 type 2" evidence="8">
    <location>
        <begin position="101"/>
        <end position="149"/>
    </location>
</feature>
<evidence type="ECO:0000259" key="8">
    <source>
        <dbReference type="Pfam" id="PF08281"/>
    </source>
</evidence>
<dbReference type="GO" id="GO:0006950">
    <property type="term" value="P:response to stress"/>
    <property type="evidence" value="ECO:0007669"/>
    <property type="project" value="UniProtKB-ARBA"/>
</dbReference>
<dbReference type="Pfam" id="PF04542">
    <property type="entry name" value="Sigma70_r2"/>
    <property type="match status" value="1"/>
</dbReference>
<keyword evidence="5 6" id="KW-0804">Transcription</keyword>
<evidence type="ECO:0000313" key="10">
    <source>
        <dbReference type="Proteomes" id="UP000824123"/>
    </source>
</evidence>
<dbReference type="PROSITE" id="PS01063">
    <property type="entry name" value="SIGMA70_ECF"/>
    <property type="match status" value="1"/>
</dbReference>
<comment type="caution">
    <text evidence="9">The sequence shown here is derived from an EMBL/GenBank/DDBJ whole genome shotgun (WGS) entry which is preliminary data.</text>
</comment>
<dbReference type="Proteomes" id="UP000824123">
    <property type="component" value="Unassembled WGS sequence"/>
</dbReference>
<evidence type="ECO:0000256" key="2">
    <source>
        <dbReference type="ARBA" id="ARBA00023015"/>
    </source>
</evidence>
<protein>
    <recommendedName>
        <fullName evidence="6">RNA polymerase sigma factor</fullName>
    </recommendedName>
</protein>
<reference evidence="9" key="1">
    <citation type="submission" date="2020-10" db="EMBL/GenBank/DDBJ databases">
        <authorList>
            <person name="Gilroy R."/>
        </authorList>
    </citation>
    <scope>NUCLEOTIDE SEQUENCE</scope>
    <source>
        <strain evidence="9">ChiSxjej2B14-8506</strain>
    </source>
</reference>
<evidence type="ECO:0000256" key="5">
    <source>
        <dbReference type="ARBA" id="ARBA00023163"/>
    </source>
</evidence>
<dbReference type="GO" id="GO:0003677">
    <property type="term" value="F:DNA binding"/>
    <property type="evidence" value="ECO:0007669"/>
    <property type="project" value="UniProtKB-KW"/>
</dbReference>
<dbReference type="Gene3D" id="1.10.10.10">
    <property type="entry name" value="Winged helix-like DNA-binding domain superfamily/Winged helix DNA-binding domain"/>
    <property type="match status" value="1"/>
</dbReference>
<dbReference type="InterPro" id="IPR013325">
    <property type="entry name" value="RNA_pol_sigma_r2"/>
</dbReference>
<dbReference type="InterPro" id="IPR000838">
    <property type="entry name" value="RNA_pol_sigma70_ECF_CS"/>
</dbReference>
<dbReference type="PANTHER" id="PTHR43133:SF8">
    <property type="entry name" value="RNA POLYMERASE SIGMA FACTOR HI_1459-RELATED"/>
    <property type="match status" value="1"/>
</dbReference>
<dbReference type="SUPFAM" id="SSF88659">
    <property type="entry name" value="Sigma3 and sigma4 domains of RNA polymerase sigma factors"/>
    <property type="match status" value="1"/>
</dbReference>
<dbReference type="InterPro" id="IPR013324">
    <property type="entry name" value="RNA_pol_sigma_r3/r4-like"/>
</dbReference>
<accession>A0A9D1LTB0</accession>
<dbReference type="GO" id="GO:0016987">
    <property type="term" value="F:sigma factor activity"/>
    <property type="evidence" value="ECO:0007669"/>
    <property type="project" value="UniProtKB-KW"/>
</dbReference>
<dbReference type="InterPro" id="IPR014284">
    <property type="entry name" value="RNA_pol_sigma-70_dom"/>
</dbReference>
<feature type="domain" description="RNA polymerase sigma-70 region 2" evidence="7">
    <location>
        <begin position="11"/>
        <end position="74"/>
    </location>
</feature>
<reference evidence="9" key="2">
    <citation type="journal article" date="2021" name="PeerJ">
        <title>Extensive microbial diversity within the chicken gut microbiome revealed by metagenomics and culture.</title>
        <authorList>
            <person name="Gilroy R."/>
            <person name="Ravi A."/>
            <person name="Getino M."/>
            <person name="Pursley I."/>
            <person name="Horton D.L."/>
            <person name="Alikhan N.F."/>
            <person name="Baker D."/>
            <person name="Gharbi K."/>
            <person name="Hall N."/>
            <person name="Watson M."/>
            <person name="Adriaenssens E.M."/>
            <person name="Foster-Nyarko E."/>
            <person name="Jarju S."/>
            <person name="Secka A."/>
            <person name="Antonio M."/>
            <person name="Oren A."/>
            <person name="Chaudhuri R.R."/>
            <person name="La Ragione R."/>
            <person name="Hildebrand F."/>
            <person name="Pallen M.J."/>
        </authorList>
    </citation>
    <scope>NUCLEOTIDE SEQUENCE</scope>
    <source>
        <strain evidence="9">ChiSxjej2B14-8506</strain>
    </source>
</reference>
<dbReference type="SUPFAM" id="SSF88946">
    <property type="entry name" value="Sigma2 domain of RNA polymerase sigma factors"/>
    <property type="match status" value="1"/>
</dbReference>
<evidence type="ECO:0000256" key="3">
    <source>
        <dbReference type="ARBA" id="ARBA00023082"/>
    </source>
</evidence>
<dbReference type="CDD" id="cd06171">
    <property type="entry name" value="Sigma70_r4"/>
    <property type="match status" value="1"/>
</dbReference>
<keyword evidence="4 6" id="KW-0238">DNA-binding</keyword>
<evidence type="ECO:0000256" key="6">
    <source>
        <dbReference type="RuleBase" id="RU000716"/>
    </source>
</evidence>
<dbReference type="PANTHER" id="PTHR43133">
    <property type="entry name" value="RNA POLYMERASE ECF-TYPE SIGMA FACTO"/>
    <property type="match status" value="1"/>
</dbReference>
<dbReference type="InterPro" id="IPR039425">
    <property type="entry name" value="RNA_pol_sigma-70-like"/>
</dbReference>
<evidence type="ECO:0000259" key="7">
    <source>
        <dbReference type="Pfam" id="PF04542"/>
    </source>
</evidence>
<evidence type="ECO:0000256" key="4">
    <source>
        <dbReference type="ARBA" id="ARBA00023125"/>
    </source>
</evidence>
<dbReference type="AlphaFoldDB" id="A0A9D1LTB0"/>
<dbReference type="GO" id="GO:0006352">
    <property type="term" value="P:DNA-templated transcription initiation"/>
    <property type="evidence" value="ECO:0007669"/>
    <property type="project" value="InterPro"/>
</dbReference>
<dbReference type="InterPro" id="IPR007627">
    <property type="entry name" value="RNA_pol_sigma70_r2"/>
</dbReference>
<evidence type="ECO:0000256" key="1">
    <source>
        <dbReference type="ARBA" id="ARBA00010641"/>
    </source>
</evidence>
<organism evidence="9 10">
    <name type="scientific">Candidatus Fimadaptatus faecigallinarum</name>
    <dbReference type="NCBI Taxonomy" id="2840814"/>
    <lineage>
        <taxon>Bacteria</taxon>
        <taxon>Bacillati</taxon>
        <taxon>Bacillota</taxon>
        <taxon>Clostridia</taxon>
        <taxon>Eubacteriales</taxon>
        <taxon>Candidatus Fimadaptatus</taxon>
    </lineage>
</organism>
<evidence type="ECO:0000313" key="9">
    <source>
        <dbReference type="EMBL" id="HIU47535.1"/>
    </source>
</evidence>
<dbReference type="NCBIfam" id="TIGR02937">
    <property type="entry name" value="sigma70-ECF"/>
    <property type="match status" value="1"/>
</dbReference>
<dbReference type="InterPro" id="IPR013249">
    <property type="entry name" value="RNA_pol_sigma70_r4_t2"/>
</dbReference>
<keyword evidence="3 6" id="KW-0731">Sigma factor</keyword>
<comment type="similarity">
    <text evidence="1 6">Belongs to the sigma-70 factor family. ECF subfamily.</text>
</comment>
<dbReference type="EMBL" id="DVNK01000058">
    <property type="protein sequence ID" value="HIU47535.1"/>
    <property type="molecule type" value="Genomic_DNA"/>
</dbReference>
<dbReference type="Pfam" id="PF08281">
    <property type="entry name" value="Sigma70_r4_2"/>
    <property type="match status" value="1"/>
</dbReference>